<gene>
    <name evidence="6" type="ORF">CLN94_07595</name>
</gene>
<protein>
    <submittedName>
        <fullName evidence="6">Tellurium resistance protein</fullName>
    </submittedName>
</protein>
<reference evidence="6 7" key="1">
    <citation type="submission" date="2017-09" db="EMBL/GenBank/DDBJ databases">
        <title>A multilocus sequence analysis scheme for characterization of bacteria in the genus Thioclava.</title>
        <authorList>
            <person name="Liu Y."/>
            <person name="Shao Z."/>
        </authorList>
    </citation>
    <scope>NUCLEOTIDE SEQUENCE [LARGE SCALE GENOMIC DNA]</scope>
    <source>
        <strain evidence="6 7">CAU 1312</strain>
    </source>
</reference>
<evidence type="ECO:0000256" key="2">
    <source>
        <dbReference type="ARBA" id="ARBA00022692"/>
    </source>
</evidence>
<proteinExistence type="predicted"/>
<dbReference type="InterPro" id="IPR052951">
    <property type="entry name" value="Tellurite_res_ion_channel"/>
</dbReference>
<dbReference type="Pfam" id="PF03595">
    <property type="entry name" value="SLAC1"/>
    <property type="match status" value="1"/>
</dbReference>
<dbReference type="RefSeq" id="WP_096432767.1">
    <property type="nucleotide sequence ID" value="NZ_NTJD01000004.1"/>
</dbReference>
<name>A0A2A4CLS1_9RHOB</name>
<evidence type="ECO:0000256" key="4">
    <source>
        <dbReference type="ARBA" id="ARBA00023136"/>
    </source>
</evidence>
<feature type="transmembrane region" description="Helical" evidence="5">
    <location>
        <begin position="118"/>
        <end position="139"/>
    </location>
</feature>
<dbReference type="OrthoDB" id="7835091at2"/>
<evidence type="ECO:0000256" key="5">
    <source>
        <dbReference type="SAM" id="Phobius"/>
    </source>
</evidence>
<dbReference type="Gene3D" id="1.50.10.150">
    <property type="entry name" value="Voltage-dependent anion channel"/>
    <property type="match status" value="1"/>
</dbReference>
<comment type="caution">
    <text evidence="6">The sequence shown here is derived from an EMBL/GenBank/DDBJ whole genome shotgun (WGS) entry which is preliminary data.</text>
</comment>
<dbReference type="AlphaFoldDB" id="A0A2A4CLS1"/>
<dbReference type="Proteomes" id="UP000243507">
    <property type="component" value="Unassembled WGS sequence"/>
</dbReference>
<dbReference type="PANTHER" id="PTHR37955:SF1">
    <property type="entry name" value="DEP DOMAIN-CONTAINING PROTEIN"/>
    <property type="match status" value="1"/>
</dbReference>
<feature type="transmembrane region" description="Helical" evidence="5">
    <location>
        <begin position="175"/>
        <end position="192"/>
    </location>
</feature>
<dbReference type="CDD" id="cd09322">
    <property type="entry name" value="TDT_TehA_like"/>
    <property type="match status" value="1"/>
</dbReference>
<accession>A0A2A4CLS1</accession>
<evidence type="ECO:0000313" key="7">
    <source>
        <dbReference type="Proteomes" id="UP000243507"/>
    </source>
</evidence>
<comment type="subcellular location">
    <subcellularLocation>
        <location evidence="1">Membrane</location>
        <topology evidence="1">Multi-pass membrane protein</topology>
    </subcellularLocation>
</comment>
<dbReference type="InterPro" id="IPR004695">
    <property type="entry name" value="SLAC1/Mae1/Ssu1/TehA"/>
</dbReference>
<keyword evidence="7" id="KW-1185">Reference proteome</keyword>
<dbReference type="GO" id="GO:0005886">
    <property type="term" value="C:plasma membrane"/>
    <property type="evidence" value="ECO:0007669"/>
    <property type="project" value="TreeGrafter"/>
</dbReference>
<feature type="transmembrane region" description="Helical" evidence="5">
    <location>
        <begin position="92"/>
        <end position="112"/>
    </location>
</feature>
<dbReference type="EMBL" id="NTJD01000004">
    <property type="protein sequence ID" value="PCD76943.1"/>
    <property type="molecule type" value="Genomic_DNA"/>
</dbReference>
<keyword evidence="3 5" id="KW-1133">Transmembrane helix</keyword>
<evidence type="ECO:0000313" key="6">
    <source>
        <dbReference type="EMBL" id="PCD76943.1"/>
    </source>
</evidence>
<feature type="transmembrane region" description="Helical" evidence="5">
    <location>
        <begin position="286"/>
        <end position="307"/>
    </location>
</feature>
<feature type="transmembrane region" description="Helical" evidence="5">
    <location>
        <begin position="151"/>
        <end position="169"/>
    </location>
</feature>
<organism evidence="6 7">
    <name type="scientific">Pseudothioclava arenosa</name>
    <dbReference type="NCBI Taxonomy" id="1795308"/>
    <lineage>
        <taxon>Bacteria</taxon>
        <taxon>Pseudomonadati</taxon>
        <taxon>Pseudomonadota</taxon>
        <taxon>Alphaproteobacteria</taxon>
        <taxon>Rhodobacterales</taxon>
        <taxon>Paracoccaceae</taxon>
        <taxon>Pseudothioclava</taxon>
    </lineage>
</organism>
<keyword evidence="2 5" id="KW-0812">Transmembrane</keyword>
<feature type="transmembrane region" description="Helical" evidence="5">
    <location>
        <begin position="50"/>
        <end position="72"/>
    </location>
</feature>
<dbReference type="GO" id="GO:0046583">
    <property type="term" value="F:monoatomic cation efflux transmembrane transporter activity"/>
    <property type="evidence" value="ECO:0007669"/>
    <property type="project" value="TreeGrafter"/>
</dbReference>
<evidence type="ECO:0000256" key="1">
    <source>
        <dbReference type="ARBA" id="ARBA00004141"/>
    </source>
</evidence>
<sequence>MHGMKFKAPNPTPKGLWRRVPPAIFPPIMGLLGLSLAWRRGAGVFGLPQGLADALAGAVTLLAAFALLTYMVKIGRRPAVLIDELRILPGRAGAAAAVLCVYLIAGIFVPLAPGLAKAILFAGLAIHAAYTGALLYAFASGPKEQRRVSPVFHLAFVGWIIAALVAQSLMLDALALPLFWIALALALVIWAVQAVQMTRETVPAPLRPLLAIHVAPAALCGMVAQGFGFGAIALAMAVVGLGIALALVMAGKWLLSSGFSPLWGALTFPLAALANFWMAMGSVWQMPGALLLVAATLAIPPIAFKILKQWASGQLAIKTNAASA</sequence>
<keyword evidence="4 5" id="KW-0472">Membrane</keyword>
<feature type="transmembrane region" description="Helical" evidence="5">
    <location>
        <begin position="262"/>
        <end position="280"/>
    </location>
</feature>
<feature type="transmembrane region" description="Helical" evidence="5">
    <location>
        <begin position="20"/>
        <end position="38"/>
    </location>
</feature>
<dbReference type="PANTHER" id="PTHR37955">
    <property type="entry name" value="TELLURITE RESISTANCE PROTEIN TEHA"/>
    <property type="match status" value="1"/>
</dbReference>
<feature type="transmembrane region" description="Helical" evidence="5">
    <location>
        <begin position="230"/>
        <end position="250"/>
    </location>
</feature>
<evidence type="ECO:0000256" key="3">
    <source>
        <dbReference type="ARBA" id="ARBA00022989"/>
    </source>
</evidence>
<dbReference type="InterPro" id="IPR038665">
    <property type="entry name" value="Voltage-dep_anion_channel_sf"/>
</dbReference>